<dbReference type="STRING" id="1283841.A0A084QXX5"/>
<dbReference type="PANTHER" id="PTHR48229:SF1">
    <property type="entry name" value="ALPHA METHYLACYL-COA RACEMASE-RELATED"/>
    <property type="match status" value="1"/>
</dbReference>
<dbReference type="GO" id="GO:0003824">
    <property type="term" value="F:catalytic activity"/>
    <property type="evidence" value="ECO:0007669"/>
    <property type="project" value="InterPro"/>
</dbReference>
<sequence>MTVDIMTGSWTQCGYSVKKGASKALSTLLIACRNEIPKDYLDVYPSVAFASAPGLEADYPVFPCPMKEQEATAAARALEGMAAATISAFRYTGYQCEPSICVDVSKIAGFLMSAYVTALDDKTKGDPDLKAKIPDTDLNKAQSVLYRRLSANLYQTRIPGEFYHVHGSLEASKTLNMLGLEAFRPDLQNYRECVRTIGTAVRKFSVSELEDLNLKERQAGAPALRYSEFSKTPHGRALKEVPPFTVKAAETSTPPVPFPKIIPRAPRQALDGIRVLELCRVIAGPTIGRCLAAHGASVLKITSPFLPDVPFFQLDVNLGKHTTSLHLQNPHDRAMFEDLLETADVIIDGYRPGALRGLGYGPDSLSELACKRGRGFVYVAEDCFGGTGLDVCAGAEWASRRGWQQIADCVTGIAWEQGRFMGLDEPVVPPFPMSDYGTGALGCVAALTGIYRRAIQGGTWICRVSLCQYNLFLFSLNPYPREIQNWLRKVHDPAFFELRHDDSVDEVSQRALHSLKRLHAYLFSDSAIQHAWSPGFRGKTTWPREALSIEGLRVGHIRPARPNGYDEPSWENWETAEEIARQ</sequence>
<protein>
    <submittedName>
        <fullName evidence="2">Uncharacterized protein</fullName>
    </submittedName>
</protein>
<dbReference type="SUPFAM" id="SSF89796">
    <property type="entry name" value="CoA-transferase family III (CaiB/BaiF)"/>
    <property type="match status" value="2"/>
</dbReference>
<dbReference type="OMA" id="DANIGKH"/>
<dbReference type="InParanoid" id="A0A084QXX5"/>
<name>A0A084QXX5_STAC4</name>
<accession>A0A084QXX5</accession>
<proteinExistence type="inferred from homology"/>
<dbReference type="Gene3D" id="3.40.50.10540">
    <property type="entry name" value="Crotonobetainyl-coa:carnitine coa-transferase, domain 1"/>
    <property type="match status" value="1"/>
</dbReference>
<evidence type="ECO:0000313" key="2">
    <source>
        <dbReference type="EMBL" id="KFA68810.1"/>
    </source>
</evidence>
<dbReference type="OrthoDB" id="2308815at2759"/>
<keyword evidence="3" id="KW-1185">Reference proteome</keyword>
<dbReference type="HOGENOM" id="CLU_021588_1_1_1"/>
<reference evidence="2 3" key="1">
    <citation type="journal article" date="2014" name="BMC Genomics">
        <title>Comparative genome sequencing reveals chemotype-specific gene clusters in the toxigenic black mold Stachybotrys.</title>
        <authorList>
            <person name="Semeiks J."/>
            <person name="Borek D."/>
            <person name="Otwinowski Z."/>
            <person name="Grishin N.V."/>
        </authorList>
    </citation>
    <scope>NUCLEOTIDE SEQUENCE [LARGE SCALE GENOMIC DNA]</scope>
    <source>
        <strain evidence="2 3">IBT 40285</strain>
    </source>
</reference>
<organism evidence="2 3">
    <name type="scientific">Stachybotrys chlorohalonatus (strain IBT 40285)</name>
    <dbReference type="NCBI Taxonomy" id="1283841"/>
    <lineage>
        <taxon>Eukaryota</taxon>
        <taxon>Fungi</taxon>
        <taxon>Dikarya</taxon>
        <taxon>Ascomycota</taxon>
        <taxon>Pezizomycotina</taxon>
        <taxon>Sordariomycetes</taxon>
        <taxon>Hypocreomycetidae</taxon>
        <taxon>Hypocreales</taxon>
        <taxon>Stachybotryaceae</taxon>
        <taxon>Stachybotrys</taxon>
    </lineage>
</organism>
<dbReference type="PANTHER" id="PTHR48229">
    <property type="entry name" value="CAIB/BAIF FAMILY ENZYME (AFU_ORTHOLOGUE AFUA_1G05360)-RELATED"/>
    <property type="match status" value="1"/>
</dbReference>
<dbReference type="EMBL" id="KL659708">
    <property type="protein sequence ID" value="KFA68810.1"/>
    <property type="molecule type" value="Genomic_DNA"/>
</dbReference>
<dbReference type="Pfam" id="PF02515">
    <property type="entry name" value="CoA_transf_3"/>
    <property type="match status" value="1"/>
</dbReference>
<dbReference type="InterPro" id="IPR023606">
    <property type="entry name" value="CoA-Trfase_III_dom_1_sf"/>
</dbReference>
<dbReference type="InterPro" id="IPR052985">
    <property type="entry name" value="CoA-trans_III_biosynth/detox"/>
</dbReference>
<evidence type="ECO:0000256" key="1">
    <source>
        <dbReference type="ARBA" id="ARBA00008383"/>
    </source>
</evidence>
<dbReference type="InterPro" id="IPR003673">
    <property type="entry name" value="CoA-Trfase_fam_III"/>
</dbReference>
<comment type="similarity">
    <text evidence="1">Belongs to the CoA-transferase III family.</text>
</comment>
<dbReference type="AlphaFoldDB" id="A0A084QXX5"/>
<gene>
    <name evidence="2" type="ORF">S40285_01228</name>
</gene>
<evidence type="ECO:0000313" key="3">
    <source>
        <dbReference type="Proteomes" id="UP000028524"/>
    </source>
</evidence>
<dbReference type="Proteomes" id="UP000028524">
    <property type="component" value="Unassembled WGS sequence"/>
</dbReference>